<dbReference type="PROSITE" id="PS51257">
    <property type="entry name" value="PROKAR_LIPOPROTEIN"/>
    <property type="match status" value="1"/>
</dbReference>
<dbReference type="Proteomes" id="UP001611383">
    <property type="component" value="Chromosome"/>
</dbReference>
<keyword evidence="1" id="KW-0732">Signal</keyword>
<sequence>MHVSPTRALVAALLVLLSACATSRSAPQADTATLSPAQKSLRRIVDTHFEEQFRRFPLAATSRGLHTYDDQLAGFTGEEQLAWAAFLKKELEELPRQVDRADLPPQDRADYDIFESNLKARILDIEEVRSWETNPNTYLNLASSSVYQLINRDFAPLEQRMRSAVARMTRLPEVFAAGKATLKNPPRLWTEIALQQASGTRAMFSDTLPQAFAPVKDAALNESFKKEQAKVLAALEDYVRFLREDLLPRSNGNFAIGESIYRRKLQYEEGVTEDIDSLLSWGRTELKRTQDEFQAVARRIDATKAPMDVYRELGKEHPTPAELVPTTRATLESIRQFLVDHHIITIPSEVRAQVAETPIFNRALSFASMSTPGPYETRATEAYYYVTPPDPTWNAEQTEQHMSFYNRHALELVSIHEAYPGHYVQFLWTNRVDSKVRRLMGSGSFSEGWGLYTEQMMLEVGYGGSGVEADKLKLNQLALYLQRLARYMVGLSLHTRGMTYEQAVSFFEEQAYMTRINAEREARRGTSDPTYLVYALGKKMLLELREEAKARWGKDFSLRRFHDAVVSYGYPPVPVVRRLMFGEE</sequence>
<protein>
    <submittedName>
        <fullName evidence="2">DUF885 domain-containing protein</fullName>
    </submittedName>
</protein>
<dbReference type="EMBL" id="CP043494">
    <property type="protein sequence ID" value="WNG48566.1"/>
    <property type="molecule type" value="Genomic_DNA"/>
</dbReference>
<reference evidence="2 3" key="1">
    <citation type="submission" date="2019-08" db="EMBL/GenBank/DDBJ databases">
        <title>Archangium and Cystobacter genomes.</title>
        <authorList>
            <person name="Chen I.-C.K."/>
            <person name="Wielgoss S."/>
        </authorList>
    </citation>
    <scope>NUCLEOTIDE SEQUENCE [LARGE SCALE GENOMIC DNA]</scope>
    <source>
        <strain evidence="2 3">Cbm 6</strain>
    </source>
</reference>
<proteinExistence type="predicted"/>
<feature type="signal peptide" evidence="1">
    <location>
        <begin position="1"/>
        <end position="21"/>
    </location>
</feature>
<evidence type="ECO:0000256" key="1">
    <source>
        <dbReference type="SAM" id="SignalP"/>
    </source>
</evidence>
<evidence type="ECO:0000313" key="3">
    <source>
        <dbReference type="Proteomes" id="UP001611383"/>
    </source>
</evidence>
<dbReference type="PANTHER" id="PTHR33361:SF15">
    <property type="entry name" value="DUF885 FAMILY LIPOPROTEIN"/>
    <property type="match status" value="1"/>
</dbReference>
<dbReference type="PANTHER" id="PTHR33361">
    <property type="entry name" value="GLR0591 PROTEIN"/>
    <property type="match status" value="1"/>
</dbReference>
<name>A0ABY9WZK1_9BACT</name>
<gene>
    <name evidence="2" type="ORF">F0U60_33935</name>
</gene>
<accession>A0ABY9WZK1</accession>
<organism evidence="2 3">
    <name type="scientific">Archangium minus</name>
    <dbReference type="NCBI Taxonomy" id="83450"/>
    <lineage>
        <taxon>Bacteria</taxon>
        <taxon>Pseudomonadati</taxon>
        <taxon>Myxococcota</taxon>
        <taxon>Myxococcia</taxon>
        <taxon>Myxococcales</taxon>
        <taxon>Cystobacterineae</taxon>
        <taxon>Archangiaceae</taxon>
        <taxon>Archangium</taxon>
    </lineage>
</organism>
<dbReference type="InterPro" id="IPR010281">
    <property type="entry name" value="DUF885"/>
</dbReference>
<keyword evidence="3" id="KW-1185">Reference proteome</keyword>
<dbReference type="Pfam" id="PF05960">
    <property type="entry name" value="DUF885"/>
    <property type="match status" value="1"/>
</dbReference>
<evidence type="ECO:0000313" key="2">
    <source>
        <dbReference type="EMBL" id="WNG48566.1"/>
    </source>
</evidence>
<feature type="chain" id="PRO_5045741345" evidence="1">
    <location>
        <begin position="22"/>
        <end position="584"/>
    </location>
</feature>